<evidence type="ECO:0000313" key="3">
    <source>
        <dbReference type="Proteomes" id="UP000560069"/>
    </source>
</evidence>
<dbReference type="RefSeq" id="WP_179442765.1">
    <property type="nucleotide sequence ID" value="NZ_BAAALK010000016.1"/>
</dbReference>
<evidence type="ECO:0000313" key="2">
    <source>
        <dbReference type="EMBL" id="NYJ18159.1"/>
    </source>
</evidence>
<dbReference type="EMBL" id="JACCFQ010000002">
    <property type="protein sequence ID" value="NYJ18159.1"/>
    <property type="molecule type" value="Genomic_DNA"/>
</dbReference>
<keyword evidence="3" id="KW-1185">Reference proteome</keyword>
<sequence length="165" mass="18263">MAVVELRDFWSDRGIEPHASYSFELPSGAECEVELRMLSMGPPGVENTGDYLMTDEQDAFAREMYSDAQARVDELVETDRFQETLEMQRNFPGAPDTTEDDAYFHAVDTELSLSVTADYYDAMEEIRVGGYLMGHSCPGADFEGSPLTEYNDMDAHEDTGGGVGG</sequence>
<reference evidence="2 3" key="1">
    <citation type="submission" date="2020-07" db="EMBL/GenBank/DDBJ databases">
        <title>Sequencing the genomes of 1000 actinobacteria strains.</title>
        <authorList>
            <person name="Klenk H.-P."/>
        </authorList>
    </citation>
    <scope>NUCLEOTIDE SEQUENCE [LARGE SCALE GENOMIC DNA]</scope>
    <source>
        <strain evidence="2 3">DSM 15664</strain>
    </source>
</reference>
<protein>
    <submittedName>
        <fullName evidence="2">Uncharacterized protein</fullName>
    </submittedName>
</protein>
<accession>A0A7Z0EAT1</accession>
<organism evidence="2 3">
    <name type="scientific">Nesterenkonia sandarakina</name>
    <dbReference type="NCBI Taxonomy" id="272918"/>
    <lineage>
        <taxon>Bacteria</taxon>
        <taxon>Bacillati</taxon>
        <taxon>Actinomycetota</taxon>
        <taxon>Actinomycetes</taxon>
        <taxon>Micrococcales</taxon>
        <taxon>Micrococcaceae</taxon>
        <taxon>Nesterenkonia</taxon>
    </lineage>
</organism>
<dbReference type="AlphaFoldDB" id="A0A7Z0EAT1"/>
<gene>
    <name evidence="1" type="ORF">HNR11_002618</name>
    <name evidence="2" type="ORF">HNR11_002749</name>
</gene>
<name>A0A7Z0EAT1_9MICC</name>
<dbReference type="EMBL" id="JACCFQ010000001">
    <property type="protein sequence ID" value="NYJ18084.1"/>
    <property type="molecule type" value="Genomic_DNA"/>
</dbReference>
<comment type="caution">
    <text evidence="2">The sequence shown here is derived from an EMBL/GenBank/DDBJ whole genome shotgun (WGS) entry which is preliminary data.</text>
</comment>
<dbReference type="Proteomes" id="UP000560069">
    <property type="component" value="Unassembled WGS sequence"/>
</dbReference>
<evidence type="ECO:0000313" key="1">
    <source>
        <dbReference type="EMBL" id="NYJ18084.1"/>
    </source>
</evidence>
<proteinExistence type="predicted"/>